<dbReference type="InterPro" id="IPR002699">
    <property type="entry name" value="V_ATPase_D"/>
</dbReference>
<dbReference type="HAMAP" id="MF_00271">
    <property type="entry name" value="ATP_synth_D_arch"/>
    <property type="match status" value="1"/>
</dbReference>
<organism evidence="5 6">
    <name type="scientific">Enterococcus asini</name>
    <dbReference type="NCBI Taxonomy" id="57732"/>
    <lineage>
        <taxon>Bacteria</taxon>
        <taxon>Bacillati</taxon>
        <taxon>Bacillota</taxon>
        <taxon>Bacilli</taxon>
        <taxon>Lactobacillales</taxon>
        <taxon>Enterococcaceae</taxon>
        <taxon>Enterococcus</taxon>
    </lineage>
</organism>
<dbReference type="PANTHER" id="PTHR11671">
    <property type="entry name" value="V-TYPE ATP SYNTHASE SUBUNIT D"/>
    <property type="match status" value="1"/>
</dbReference>
<keyword evidence="3 4" id="KW-0406">Ion transport</keyword>
<sequence length="209" mass="24289">MAKLNVNPTRMELARLQKQLKTAKRGHKLLKDKQDELMRQFILLVKKNNKMRQAVEETMTSAMRSFRLASATLNSAFIEELFILPAAQVELELDQKNIMSVEVPVMNFSYDEDLVAAPIEYGYLNSNVPLDNSITRFTNVLPDLLALTEIEKTCQLMAGEIEKTRRRVNALEYMTIPELEETIYFIKMKLEENERAEVTRMIKIKNMNR</sequence>
<keyword evidence="4" id="KW-0375">Hydrogen ion transport</keyword>
<evidence type="ECO:0000256" key="4">
    <source>
        <dbReference type="HAMAP-Rule" id="MF_00271"/>
    </source>
</evidence>
<dbReference type="NCBIfam" id="NF001543">
    <property type="entry name" value="PRK00373.1-2"/>
    <property type="match status" value="1"/>
</dbReference>
<dbReference type="AlphaFoldDB" id="A0AAW8TXR5"/>
<reference evidence="5" key="1">
    <citation type="submission" date="2023-03" db="EMBL/GenBank/DDBJ databases">
        <authorList>
            <person name="Shen W."/>
            <person name="Cai J."/>
        </authorList>
    </citation>
    <scope>NUCLEOTIDE SEQUENCE</scope>
    <source>
        <strain evidence="5">B226-2</strain>
    </source>
</reference>
<accession>A0AAW8TXR5</accession>
<evidence type="ECO:0000313" key="6">
    <source>
        <dbReference type="Proteomes" id="UP001256711"/>
    </source>
</evidence>
<dbReference type="GO" id="GO:0046933">
    <property type="term" value="F:proton-transporting ATP synthase activity, rotational mechanism"/>
    <property type="evidence" value="ECO:0007669"/>
    <property type="project" value="UniProtKB-UniRule"/>
</dbReference>
<name>A0AAW8TXR5_9ENTE</name>
<comment type="similarity">
    <text evidence="1 4">Belongs to the V-ATPase D subunit family.</text>
</comment>
<evidence type="ECO:0000313" key="5">
    <source>
        <dbReference type="EMBL" id="MDT2811046.1"/>
    </source>
</evidence>
<dbReference type="GO" id="GO:0042777">
    <property type="term" value="P:proton motive force-driven plasma membrane ATP synthesis"/>
    <property type="evidence" value="ECO:0007669"/>
    <property type="project" value="UniProtKB-UniRule"/>
</dbReference>
<evidence type="ECO:0000256" key="2">
    <source>
        <dbReference type="ARBA" id="ARBA00022448"/>
    </source>
</evidence>
<dbReference type="GO" id="GO:0046961">
    <property type="term" value="F:proton-transporting ATPase activity, rotational mechanism"/>
    <property type="evidence" value="ECO:0007669"/>
    <property type="project" value="InterPro"/>
</dbReference>
<keyword evidence="2 4" id="KW-0813">Transport</keyword>
<comment type="caution">
    <text evidence="5">The sequence shown here is derived from an EMBL/GenBank/DDBJ whole genome shotgun (WGS) entry which is preliminary data.</text>
</comment>
<dbReference type="Gene3D" id="1.10.287.3240">
    <property type="match status" value="1"/>
</dbReference>
<dbReference type="RefSeq" id="WP_010753685.1">
    <property type="nucleotide sequence ID" value="NZ_CABJBY010000005.1"/>
</dbReference>
<gene>
    <name evidence="4" type="primary">atpD</name>
    <name evidence="5" type="ORF">P7H43_11215</name>
</gene>
<dbReference type="Proteomes" id="UP001256711">
    <property type="component" value="Unassembled WGS sequence"/>
</dbReference>
<proteinExistence type="inferred from homology"/>
<dbReference type="GO" id="GO:0005524">
    <property type="term" value="F:ATP binding"/>
    <property type="evidence" value="ECO:0007669"/>
    <property type="project" value="UniProtKB-UniRule"/>
</dbReference>
<dbReference type="NCBIfam" id="TIGR00309">
    <property type="entry name" value="V_ATPase_subD"/>
    <property type="match status" value="1"/>
</dbReference>
<evidence type="ECO:0000256" key="3">
    <source>
        <dbReference type="ARBA" id="ARBA00023065"/>
    </source>
</evidence>
<dbReference type="EMBL" id="JARQBJ010000005">
    <property type="protein sequence ID" value="MDT2811046.1"/>
    <property type="molecule type" value="Genomic_DNA"/>
</dbReference>
<protein>
    <recommendedName>
        <fullName evidence="4">V-type ATP synthase subunit D</fullName>
    </recommendedName>
    <alternativeName>
        <fullName evidence="4">V-ATPase subunit D</fullName>
    </alternativeName>
</protein>
<keyword evidence="4" id="KW-0066">ATP synthesis</keyword>
<dbReference type="FunFam" id="1.10.287.3240:FF:000007">
    <property type="entry name" value="V-type ATP synthase subunit D"/>
    <property type="match status" value="1"/>
</dbReference>
<comment type="function">
    <text evidence="4">Produces ATP from ADP in the presence of a proton gradient across the membrane.</text>
</comment>
<dbReference type="GeneID" id="78366079"/>
<evidence type="ECO:0000256" key="1">
    <source>
        <dbReference type="ARBA" id="ARBA00005850"/>
    </source>
</evidence>
<dbReference type="Pfam" id="PF01813">
    <property type="entry name" value="ATP-synt_D"/>
    <property type="match status" value="1"/>
</dbReference>